<dbReference type="EMBL" id="CP069450">
    <property type="protein sequence ID" value="QRO49399.1"/>
    <property type="molecule type" value="Genomic_DNA"/>
</dbReference>
<evidence type="ECO:0000313" key="4">
    <source>
        <dbReference type="Proteomes" id="UP000654720"/>
    </source>
</evidence>
<evidence type="ECO:0000313" key="1">
    <source>
        <dbReference type="EMBL" id="QRO49399.1"/>
    </source>
</evidence>
<evidence type="ECO:0000313" key="2">
    <source>
        <dbReference type="EMBL" id="RGY14533.1"/>
    </source>
</evidence>
<evidence type="ECO:0000313" key="3">
    <source>
        <dbReference type="Proteomes" id="UP000286063"/>
    </source>
</evidence>
<dbReference type="Proteomes" id="UP000286063">
    <property type="component" value="Unassembled WGS sequence"/>
</dbReference>
<organism evidence="2 3">
    <name type="scientific">Butyricimonas virosa</name>
    <dbReference type="NCBI Taxonomy" id="544645"/>
    <lineage>
        <taxon>Bacteria</taxon>
        <taxon>Pseudomonadati</taxon>
        <taxon>Bacteroidota</taxon>
        <taxon>Bacteroidia</taxon>
        <taxon>Bacteroidales</taxon>
        <taxon>Odoribacteraceae</taxon>
        <taxon>Butyricimonas</taxon>
    </lineage>
</organism>
<gene>
    <name evidence="2" type="ORF">DXA50_14660</name>
    <name evidence="1" type="ORF">I6J59_16020</name>
</gene>
<accession>A0A413IKB3</accession>
<keyword evidence="4" id="KW-1185">Reference proteome</keyword>
<dbReference type="Proteomes" id="UP000654720">
    <property type="component" value="Chromosome"/>
</dbReference>
<dbReference type="RefSeq" id="WP_027200046.1">
    <property type="nucleotide sequence ID" value="NZ_CAMXLP010000071.1"/>
</dbReference>
<dbReference type="AlphaFoldDB" id="A0A413IKB3"/>
<protein>
    <submittedName>
        <fullName evidence="2">Uncharacterized protein</fullName>
    </submittedName>
</protein>
<sequence>MKKILFITACVLFGLECTAQIKSFSAAKPIIKEKEREITYDSTRNFVWKDVEELLGQELYAIPQPEKLQKYGYTYFYKEYNRTKDNSYYTKTYELYAGKTFIVDSILPRPYDFSKYWKNYPVLKLREKNEGSVYYYLYDPRDFRMFPFIIMGFYEKEKTQCVGKKLVIKKNKNPWASYYEERDVPIHDVITGLQLEIDPYDIWTIKELIIDQHHGVLAYMITNKKDETLTVALTDVNDYHRLTGPCVLRYDDNLKSIHDKQPEMYKRIMEGKIAIGMTKDMVLMSWGYPANVNDASFGDGWMYSTGQFLYFIDRKLESFQ</sequence>
<dbReference type="GeneID" id="93097916"/>
<reference evidence="2 3" key="1">
    <citation type="submission" date="2018-08" db="EMBL/GenBank/DDBJ databases">
        <title>A genome reference for cultivated species of the human gut microbiota.</title>
        <authorList>
            <person name="Zou Y."/>
            <person name="Xue W."/>
            <person name="Luo G."/>
        </authorList>
    </citation>
    <scope>NUCLEOTIDE SEQUENCE [LARGE SCALE GENOMIC DNA]</scope>
    <source>
        <strain evidence="2 3">OF02-7</strain>
    </source>
</reference>
<reference evidence="1 4" key="2">
    <citation type="submission" date="2021-02" db="EMBL/GenBank/DDBJ databases">
        <title>FDA dAtabase for Regulatory Grade micrObial Sequences (FDA-ARGOS): Supporting development and validation of Infectious Disease Dx tests.</title>
        <authorList>
            <person name="Carlson P."/>
            <person name="Fischbach M."/>
            <person name="Hastie J."/>
            <person name="Bilen M."/>
            <person name="Cheng A."/>
            <person name="Tallon L."/>
            <person name="Sadzewicz L."/>
            <person name="Zhao X."/>
            <person name="Boylan J."/>
            <person name="Ott S."/>
            <person name="Bowen H."/>
            <person name="Vavikolanu K."/>
            <person name="Mehta A."/>
            <person name="Aluvathingal J."/>
            <person name="Nadendla S."/>
            <person name="Yan Y."/>
            <person name="Sichtig H."/>
        </authorList>
    </citation>
    <scope>NUCLEOTIDE SEQUENCE [LARGE SCALE GENOMIC DNA]</scope>
    <source>
        <strain evidence="1 4">FDAARGOS_1229</strain>
    </source>
</reference>
<proteinExistence type="predicted"/>
<name>A0A413IKB3_9BACT</name>
<dbReference type="EMBL" id="QSCR01000029">
    <property type="protein sequence ID" value="RGY14533.1"/>
    <property type="molecule type" value="Genomic_DNA"/>
</dbReference>
<dbReference type="OrthoDB" id="711462at2"/>